<sequence length="27" mass="3262">MKEEMIICYLDKKLIEKFSKEIVKSKS</sequence>
<evidence type="ECO:0000313" key="1">
    <source>
        <dbReference type="EMBL" id="SUZ94305.1"/>
    </source>
</evidence>
<accession>A0A381RR10</accession>
<protein>
    <submittedName>
        <fullName evidence="1">Uncharacterized protein</fullName>
    </submittedName>
</protein>
<organism evidence="1">
    <name type="scientific">marine metagenome</name>
    <dbReference type="NCBI Taxonomy" id="408172"/>
    <lineage>
        <taxon>unclassified sequences</taxon>
        <taxon>metagenomes</taxon>
        <taxon>ecological metagenomes</taxon>
    </lineage>
</organism>
<name>A0A381RR10_9ZZZZ</name>
<gene>
    <name evidence="1" type="ORF">METZ01_LOCUS47159</name>
</gene>
<reference evidence="1" key="1">
    <citation type="submission" date="2018-05" db="EMBL/GenBank/DDBJ databases">
        <authorList>
            <person name="Lanie J.A."/>
            <person name="Ng W.-L."/>
            <person name="Kazmierczak K.M."/>
            <person name="Andrzejewski T.M."/>
            <person name="Davidsen T.M."/>
            <person name="Wayne K.J."/>
            <person name="Tettelin H."/>
            <person name="Glass J.I."/>
            <person name="Rusch D."/>
            <person name="Podicherti R."/>
            <person name="Tsui H.-C.T."/>
            <person name="Winkler M.E."/>
        </authorList>
    </citation>
    <scope>NUCLEOTIDE SEQUENCE</scope>
</reference>
<dbReference type="AlphaFoldDB" id="A0A381RR10"/>
<dbReference type="EMBL" id="UINC01002223">
    <property type="protein sequence ID" value="SUZ94305.1"/>
    <property type="molecule type" value="Genomic_DNA"/>
</dbReference>
<proteinExistence type="predicted"/>